<dbReference type="InterPro" id="IPR020904">
    <property type="entry name" value="Sc_DH/Rdtase_CS"/>
</dbReference>
<dbReference type="PROSITE" id="PS00061">
    <property type="entry name" value="ADH_SHORT"/>
    <property type="match status" value="1"/>
</dbReference>
<dbReference type="PANTHER" id="PTHR42760:SF40">
    <property type="entry name" value="3-OXOACYL-[ACYL-CARRIER-PROTEIN] REDUCTASE, CHLOROPLASTIC"/>
    <property type="match status" value="1"/>
</dbReference>
<comment type="caution">
    <text evidence="4">The sequence shown here is derived from an EMBL/GenBank/DDBJ whole genome shotgun (WGS) entry which is preliminary data.</text>
</comment>
<evidence type="ECO:0000313" key="5">
    <source>
        <dbReference type="Proteomes" id="UP000275180"/>
    </source>
</evidence>
<dbReference type="AlphaFoldDB" id="A0A3M6R4L3"/>
<dbReference type="Gene3D" id="3.40.50.720">
    <property type="entry name" value="NAD(P)-binding Rossmann-like Domain"/>
    <property type="match status" value="1"/>
</dbReference>
<name>A0A3M6R4L3_9BURK</name>
<evidence type="ECO:0000256" key="2">
    <source>
        <dbReference type="ARBA" id="ARBA00023002"/>
    </source>
</evidence>
<dbReference type="OrthoDB" id="9806974at2"/>
<dbReference type="GO" id="GO:0030497">
    <property type="term" value="P:fatty acid elongation"/>
    <property type="evidence" value="ECO:0007669"/>
    <property type="project" value="TreeGrafter"/>
</dbReference>
<evidence type="ECO:0000313" key="4">
    <source>
        <dbReference type="EMBL" id="RMX10040.1"/>
    </source>
</evidence>
<evidence type="ECO:0000259" key="3">
    <source>
        <dbReference type="SMART" id="SM00822"/>
    </source>
</evidence>
<dbReference type="InterPro" id="IPR002347">
    <property type="entry name" value="SDR_fam"/>
</dbReference>
<dbReference type="Pfam" id="PF13561">
    <property type="entry name" value="adh_short_C2"/>
    <property type="match status" value="1"/>
</dbReference>
<sequence>MQYFKEQFGLDGRTACITGSASGLGLAIATHLGRAGARIIVNDLEPARCAPALEQLHALGIEAVEAAFDVSQADAVQQAMDALGQRGWRPDILVSNAGNQNRRPVTEMTLDEWRSLFQVHADGAFNCVRAVLPQMVRQGFGRIVLMSSVAGQACMPGIAAYASAKGALAAFARALAVEYGPYGITANALAPGFVRTGFTQGLQEREGFDAFLQQAVPLGRWAQPEDVAPAVVYLASPAGSFINGHVLALDGGLLARM</sequence>
<dbReference type="PRINTS" id="PR00080">
    <property type="entry name" value="SDRFAMILY"/>
</dbReference>
<comment type="similarity">
    <text evidence="1">Belongs to the short-chain dehydrogenases/reductases (SDR) family.</text>
</comment>
<dbReference type="GO" id="GO:0016616">
    <property type="term" value="F:oxidoreductase activity, acting on the CH-OH group of donors, NAD or NADP as acceptor"/>
    <property type="evidence" value="ECO:0007669"/>
    <property type="project" value="TreeGrafter"/>
</dbReference>
<dbReference type="EMBL" id="RDQJ01000027">
    <property type="protein sequence ID" value="RMX10040.1"/>
    <property type="molecule type" value="Genomic_DNA"/>
</dbReference>
<reference evidence="4 5" key="1">
    <citation type="submission" date="2018-10" db="EMBL/GenBank/DDBJ databases">
        <title>Comamonadaceae CDC group NO-1 genome sequencing and assembly.</title>
        <authorList>
            <person name="Bernier A.-M."/>
            <person name="Bernard K."/>
        </authorList>
    </citation>
    <scope>NUCLEOTIDE SEQUENCE [LARGE SCALE GENOMIC DNA]</scope>
    <source>
        <strain evidence="4 5">NML180582</strain>
    </source>
</reference>
<dbReference type="InterPro" id="IPR036291">
    <property type="entry name" value="NAD(P)-bd_dom_sf"/>
</dbReference>
<proteinExistence type="inferred from homology"/>
<dbReference type="InterPro" id="IPR057326">
    <property type="entry name" value="KR_dom"/>
</dbReference>
<evidence type="ECO:0000256" key="1">
    <source>
        <dbReference type="ARBA" id="ARBA00006484"/>
    </source>
</evidence>
<dbReference type="Proteomes" id="UP000275180">
    <property type="component" value="Unassembled WGS sequence"/>
</dbReference>
<dbReference type="RefSeq" id="WP_122245785.1">
    <property type="nucleotide sequence ID" value="NZ_RDQJ01000027.1"/>
</dbReference>
<dbReference type="FunFam" id="3.40.50.720:FF:000173">
    <property type="entry name" value="3-oxoacyl-[acyl-carrier protein] reductase"/>
    <property type="match status" value="1"/>
</dbReference>
<accession>A0A3M6R4L3</accession>
<organism evidence="4 5">
    <name type="scientific">Vandammella animalimorsus</name>
    <dbReference type="NCBI Taxonomy" id="2029117"/>
    <lineage>
        <taxon>Bacteria</taxon>
        <taxon>Pseudomonadati</taxon>
        <taxon>Pseudomonadota</taxon>
        <taxon>Betaproteobacteria</taxon>
        <taxon>Burkholderiales</taxon>
        <taxon>Comamonadaceae</taxon>
        <taxon>Vandammella</taxon>
    </lineage>
</organism>
<feature type="domain" description="Ketoreductase" evidence="3">
    <location>
        <begin position="13"/>
        <end position="192"/>
    </location>
</feature>
<keyword evidence="2" id="KW-0560">Oxidoreductase</keyword>
<protein>
    <submittedName>
        <fullName evidence="4">SDR family oxidoreductase</fullName>
    </submittedName>
</protein>
<gene>
    <name evidence="4" type="ORF">EBQ34_12920</name>
</gene>
<dbReference type="PRINTS" id="PR00081">
    <property type="entry name" value="GDHRDH"/>
</dbReference>
<dbReference type="SUPFAM" id="SSF51735">
    <property type="entry name" value="NAD(P)-binding Rossmann-fold domains"/>
    <property type="match status" value="1"/>
</dbReference>
<dbReference type="SMART" id="SM00822">
    <property type="entry name" value="PKS_KR"/>
    <property type="match status" value="1"/>
</dbReference>
<dbReference type="PANTHER" id="PTHR42760">
    <property type="entry name" value="SHORT-CHAIN DEHYDROGENASES/REDUCTASES FAMILY MEMBER"/>
    <property type="match status" value="1"/>
</dbReference>